<proteinExistence type="predicted"/>
<evidence type="ECO:0000256" key="1">
    <source>
        <dbReference type="SAM" id="Phobius"/>
    </source>
</evidence>
<name>A0A2R8BFD8_9RHOB</name>
<protein>
    <submittedName>
        <fullName evidence="2">Uncharacterized protein</fullName>
    </submittedName>
</protein>
<dbReference type="AlphaFoldDB" id="A0A2R8BFD8"/>
<reference evidence="2 3" key="1">
    <citation type="submission" date="2018-03" db="EMBL/GenBank/DDBJ databases">
        <authorList>
            <person name="Keele B.F."/>
        </authorList>
    </citation>
    <scope>NUCLEOTIDE SEQUENCE [LARGE SCALE GENOMIC DNA]</scope>
    <source>
        <strain evidence="2 3">CECT 8599</strain>
    </source>
</reference>
<keyword evidence="1" id="KW-0812">Transmembrane</keyword>
<feature type="transmembrane region" description="Helical" evidence="1">
    <location>
        <begin position="62"/>
        <end position="84"/>
    </location>
</feature>
<organism evidence="2 3">
    <name type="scientific">Ascidiaceihabitans donghaensis</name>
    <dbReference type="NCBI Taxonomy" id="1510460"/>
    <lineage>
        <taxon>Bacteria</taxon>
        <taxon>Pseudomonadati</taxon>
        <taxon>Pseudomonadota</taxon>
        <taxon>Alphaproteobacteria</taxon>
        <taxon>Rhodobacterales</taxon>
        <taxon>Paracoccaceae</taxon>
        <taxon>Ascidiaceihabitans</taxon>
    </lineage>
</organism>
<dbReference type="RefSeq" id="WP_108828862.1">
    <property type="nucleotide sequence ID" value="NZ_OMOR01000001.1"/>
</dbReference>
<feature type="transmembrane region" description="Helical" evidence="1">
    <location>
        <begin position="6"/>
        <end position="24"/>
    </location>
</feature>
<dbReference type="Proteomes" id="UP000244880">
    <property type="component" value="Unassembled WGS sequence"/>
</dbReference>
<evidence type="ECO:0000313" key="3">
    <source>
        <dbReference type="Proteomes" id="UP000244880"/>
    </source>
</evidence>
<keyword evidence="3" id="KW-1185">Reference proteome</keyword>
<feature type="transmembrane region" description="Helical" evidence="1">
    <location>
        <begin position="33"/>
        <end position="50"/>
    </location>
</feature>
<accession>A0A2R8BFD8</accession>
<sequence length="94" mass="10049">MSWFDTMVTLAPAVFGGLGGVFLVHKGMARTKWTILTCGGTSLAVLYWQALPDSFAMLSKGFAYSTLTEVALPAFIGLSVGVGFSERVLRARSL</sequence>
<evidence type="ECO:0000313" key="2">
    <source>
        <dbReference type="EMBL" id="SPH21824.1"/>
    </source>
</evidence>
<keyword evidence="1" id="KW-1133">Transmembrane helix</keyword>
<gene>
    <name evidence="2" type="ORF">ASD8599_02573</name>
</gene>
<dbReference type="EMBL" id="OMOR01000001">
    <property type="protein sequence ID" value="SPH21824.1"/>
    <property type="molecule type" value="Genomic_DNA"/>
</dbReference>
<keyword evidence="1" id="KW-0472">Membrane</keyword>